<dbReference type="GO" id="GO:0009249">
    <property type="term" value="P:protein lipoylation"/>
    <property type="evidence" value="ECO:0007669"/>
    <property type="project" value="UniProtKB-ARBA"/>
</dbReference>
<dbReference type="PROSITE" id="PS51733">
    <property type="entry name" value="BPL_LPL_CATALYTIC"/>
    <property type="match status" value="1"/>
</dbReference>
<dbReference type="Proteomes" id="UP000015961">
    <property type="component" value="Unassembled WGS sequence"/>
</dbReference>
<evidence type="ECO:0000259" key="1">
    <source>
        <dbReference type="PROSITE" id="PS51733"/>
    </source>
</evidence>
<dbReference type="RefSeq" id="WP_016185806.1">
    <property type="nucleotide sequence ID" value="NZ_ASWO01000005.1"/>
</dbReference>
<accession>S0P095</accession>
<sequence length="266" mass="29624">MTVFMLDQLSLSAQETLLPFVLTDCLLDELPDEQAYLHFWQLNHTFILGMKDTKVPDLAAGVQTIKAQHLTPIIRNSGGLGVIADEGVLNLSYIFKKTEAIQTIDDAYTICLSLIQQAFPELTIEAYEIVNSYCPGTFDLSVNGKKIAGMAQRRIKENIAVMVYLSVNGDQQLRGQIAKSFYDAAQVLPDSGFPEIDPACMTTVEAALGTEIDVRDVKKRLQVAFHAVENPQMQQELLQTVKTTPLFQKRAKNMLDRNEVLKEAAD</sequence>
<dbReference type="InterPro" id="IPR004143">
    <property type="entry name" value="BPL_LPL_catalytic"/>
</dbReference>
<keyword evidence="3" id="KW-1185">Reference proteome</keyword>
<dbReference type="EMBL" id="ASWO01000005">
    <property type="protein sequence ID" value="EOT83600.1"/>
    <property type="molecule type" value="Genomic_DNA"/>
</dbReference>
<dbReference type="GO" id="GO:0140096">
    <property type="term" value="F:catalytic activity, acting on a protein"/>
    <property type="evidence" value="ECO:0007669"/>
    <property type="project" value="UniProtKB-ARBA"/>
</dbReference>
<dbReference type="STRING" id="1140003.OMY_01358"/>
<proteinExistence type="predicted"/>
<dbReference type="PANTHER" id="PTHR43679">
    <property type="entry name" value="OCTANOYLTRANSFERASE LIPM-RELATED"/>
    <property type="match status" value="1"/>
</dbReference>
<dbReference type="SUPFAM" id="SSF55681">
    <property type="entry name" value="Class II aaRS and biotin synthetases"/>
    <property type="match status" value="1"/>
</dbReference>
<feature type="domain" description="BPL/LPL catalytic" evidence="1">
    <location>
        <begin position="31"/>
        <end position="233"/>
    </location>
</feature>
<dbReference type="OrthoDB" id="2080934at2"/>
<dbReference type="Gene3D" id="3.30.930.10">
    <property type="entry name" value="Bira Bifunctional Protein, Domain 2"/>
    <property type="match status" value="1"/>
</dbReference>
<protein>
    <recommendedName>
        <fullName evidence="1">BPL/LPL catalytic domain-containing protein</fullName>
    </recommendedName>
</protein>
<comment type="caution">
    <text evidence="2">The sequence shown here is derived from an EMBL/GenBank/DDBJ whole genome shotgun (WGS) entry which is preliminary data.</text>
</comment>
<dbReference type="CDD" id="cd16443">
    <property type="entry name" value="LplA"/>
    <property type="match status" value="1"/>
</dbReference>
<dbReference type="Pfam" id="PF21948">
    <property type="entry name" value="LplA-B_cat"/>
    <property type="match status" value="1"/>
</dbReference>
<gene>
    <name evidence="2" type="ORF">I573_01322</name>
</gene>
<dbReference type="eggNOG" id="COG0095">
    <property type="taxonomic scope" value="Bacteria"/>
</dbReference>
<dbReference type="AlphaFoldDB" id="S0P095"/>
<evidence type="ECO:0000313" key="3">
    <source>
        <dbReference type="Proteomes" id="UP000015961"/>
    </source>
</evidence>
<evidence type="ECO:0000313" key="2">
    <source>
        <dbReference type="EMBL" id="EOT83600.1"/>
    </source>
</evidence>
<dbReference type="PANTHER" id="PTHR43679:SF2">
    <property type="entry name" value="OCTANOYL-[GCVH]:PROTEIN N-OCTANOYLTRANSFERASE"/>
    <property type="match status" value="1"/>
</dbReference>
<dbReference type="PATRIC" id="fig|1140003.3.peg.1312"/>
<reference evidence="2 3" key="1">
    <citation type="submission" date="2013-03" db="EMBL/GenBank/DDBJ databases">
        <title>The Genome Sequence of Enterococcus sulfureus ATCC_49903 (PacBio/Illumina hybrid assembly).</title>
        <authorList>
            <consortium name="The Broad Institute Genomics Platform"/>
            <consortium name="The Broad Institute Genome Sequencing Center for Infectious Disease"/>
            <person name="Earl A."/>
            <person name="Russ C."/>
            <person name="Gilmore M."/>
            <person name="Surin D."/>
            <person name="Walker B."/>
            <person name="Young S."/>
            <person name="Zeng Q."/>
            <person name="Gargeya S."/>
            <person name="Fitzgerald M."/>
            <person name="Haas B."/>
            <person name="Abouelleil A."/>
            <person name="Allen A.W."/>
            <person name="Alvarado L."/>
            <person name="Arachchi H.M."/>
            <person name="Berlin A.M."/>
            <person name="Chapman S.B."/>
            <person name="Gainer-Dewar J."/>
            <person name="Goldberg J."/>
            <person name="Griggs A."/>
            <person name="Gujja S."/>
            <person name="Hansen M."/>
            <person name="Howarth C."/>
            <person name="Imamovic A."/>
            <person name="Ireland A."/>
            <person name="Larimer J."/>
            <person name="McCowan C."/>
            <person name="Murphy C."/>
            <person name="Pearson M."/>
            <person name="Poon T.W."/>
            <person name="Priest M."/>
            <person name="Roberts A."/>
            <person name="Saif S."/>
            <person name="Shea T."/>
            <person name="Sisk P."/>
            <person name="Sykes S."/>
            <person name="Wortman J."/>
            <person name="Nusbaum C."/>
            <person name="Birren B."/>
        </authorList>
    </citation>
    <scope>NUCLEOTIDE SEQUENCE [LARGE SCALE GENOMIC DNA]</scope>
    <source>
        <strain evidence="2 3">ATCC 49903</strain>
    </source>
</reference>
<organism evidence="2 3">
    <name type="scientific">Enterococcus sulfureus ATCC 49903</name>
    <dbReference type="NCBI Taxonomy" id="1140003"/>
    <lineage>
        <taxon>Bacteria</taxon>
        <taxon>Bacillati</taxon>
        <taxon>Bacillota</taxon>
        <taxon>Bacilli</taxon>
        <taxon>Lactobacillales</taxon>
        <taxon>Enterococcaceae</taxon>
        <taxon>Enterococcus</taxon>
    </lineage>
</organism>
<dbReference type="InterPro" id="IPR050664">
    <property type="entry name" value="Octanoyltrans_LipM/LipL"/>
</dbReference>
<dbReference type="InterPro" id="IPR045864">
    <property type="entry name" value="aa-tRNA-synth_II/BPL/LPL"/>
</dbReference>
<name>S0P095_9ENTE</name>
<dbReference type="GO" id="GO:0016740">
    <property type="term" value="F:transferase activity"/>
    <property type="evidence" value="ECO:0007669"/>
    <property type="project" value="UniProtKB-ARBA"/>
</dbReference>